<comment type="caution">
    <text evidence="1">The sequence shown here is derived from an EMBL/GenBank/DDBJ whole genome shotgun (WGS) entry which is preliminary data.</text>
</comment>
<reference evidence="1 2" key="1">
    <citation type="submission" date="2020-08" db="EMBL/GenBank/DDBJ databases">
        <title>Genomic Encyclopedia of Type Strains, Phase IV (KMG-IV): sequencing the most valuable type-strain genomes for metagenomic binning, comparative biology and taxonomic classification.</title>
        <authorList>
            <person name="Goeker M."/>
        </authorList>
    </citation>
    <scope>NUCLEOTIDE SEQUENCE [LARGE SCALE GENOMIC DNA]</scope>
    <source>
        <strain evidence="1 2">DSM 28570</strain>
    </source>
</reference>
<organism evidence="1 2">
    <name type="scientific">Desulfoprunum benzoelyticum</name>
    <dbReference type="NCBI Taxonomy" id="1506996"/>
    <lineage>
        <taxon>Bacteria</taxon>
        <taxon>Pseudomonadati</taxon>
        <taxon>Thermodesulfobacteriota</taxon>
        <taxon>Desulfobulbia</taxon>
        <taxon>Desulfobulbales</taxon>
        <taxon>Desulfobulbaceae</taxon>
        <taxon>Desulfoprunum</taxon>
    </lineage>
</organism>
<name>A0A840UQ94_9BACT</name>
<dbReference type="InterPro" id="IPR009387">
    <property type="entry name" value="HigB-2"/>
</dbReference>
<evidence type="ECO:0000313" key="2">
    <source>
        <dbReference type="Proteomes" id="UP000539642"/>
    </source>
</evidence>
<proteinExistence type="predicted"/>
<dbReference type="RefSeq" id="WP_205240338.1">
    <property type="nucleotide sequence ID" value="NZ_JACHEO010000001.1"/>
</dbReference>
<dbReference type="Proteomes" id="UP000539642">
    <property type="component" value="Unassembled WGS sequence"/>
</dbReference>
<dbReference type="AlphaFoldDB" id="A0A840UQ94"/>
<protein>
    <submittedName>
        <fullName evidence="1">Uncharacterized protein</fullName>
    </submittedName>
</protein>
<accession>A0A840UQ94</accession>
<keyword evidence="2" id="KW-1185">Reference proteome</keyword>
<dbReference type="EMBL" id="JACHEO010000001">
    <property type="protein sequence ID" value="MBB5346763.1"/>
    <property type="molecule type" value="Genomic_DNA"/>
</dbReference>
<gene>
    <name evidence="1" type="ORF">HNQ81_000470</name>
</gene>
<evidence type="ECO:0000313" key="1">
    <source>
        <dbReference type="EMBL" id="MBB5346763.1"/>
    </source>
</evidence>
<dbReference type="Pfam" id="PF06296">
    <property type="entry name" value="RelE"/>
    <property type="match status" value="1"/>
</dbReference>
<sequence length="80" mass="9070">MTKRFSKWAADQGVSIGDLANTLEEVEQGAFEASLGSKIIKKRKIKPLIKRTRCSQGVRQNTVCLFCGRHSKIYRNRSID</sequence>